<feature type="domain" description="Lsr2 DNA-binding" evidence="2">
    <location>
        <begin position="295"/>
        <end position="327"/>
    </location>
</feature>
<accession>A0ABW7T5V8</accession>
<keyword evidence="1" id="KW-0238">DNA-binding</keyword>
<name>A0ABW7T5V8_9ACTN</name>
<dbReference type="InterPro" id="IPR055370">
    <property type="entry name" value="Lsr2_DNA-bd"/>
</dbReference>
<dbReference type="InterPro" id="IPR036625">
    <property type="entry name" value="E3-bd_dom_sf"/>
</dbReference>
<organism evidence="3 4">
    <name type="scientific">Streptomyces abikoensis</name>
    <dbReference type="NCBI Taxonomy" id="97398"/>
    <lineage>
        <taxon>Bacteria</taxon>
        <taxon>Bacillati</taxon>
        <taxon>Actinomycetota</taxon>
        <taxon>Actinomycetes</taxon>
        <taxon>Kitasatosporales</taxon>
        <taxon>Streptomycetaceae</taxon>
        <taxon>Streptomyces</taxon>
    </lineage>
</organism>
<dbReference type="Gene3D" id="4.10.320.10">
    <property type="entry name" value="E3-binding domain"/>
    <property type="match status" value="1"/>
</dbReference>
<dbReference type="Proteomes" id="UP001611162">
    <property type="component" value="Unassembled WGS sequence"/>
</dbReference>
<gene>
    <name evidence="3" type="ORF">ACH4TF_20840</name>
</gene>
<protein>
    <submittedName>
        <fullName evidence="3">Histone-like nucleoid-structuring protein Lsr2</fullName>
    </submittedName>
</protein>
<dbReference type="EMBL" id="JBIRRB010000007">
    <property type="protein sequence ID" value="MFI0912891.1"/>
    <property type="molecule type" value="Genomic_DNA"/>
</dbReference>
<evidence type="ECO:0000259" key="2">
    <source>
        <dbReference type="Pfam" id="PF23359"/>
    </source>
</evidence>
<sequence length="338" mass="36062">MRKTVLVPVEKRLCDAHIARDGSEVEASSTLALGRHTWDLCMEHDVVFGRYLCDALGVPVVEDVSDGGQTKGVDSVHTPIEPDGCATFTTTQSPQVKGVATVCTPESGGSRVKEVNRIHTPSPEGVHPVDIPEPEVATATAVQASRGPEAEAGTTLDLNEGSQVSEPVEPTFHTMKNSQVKGVSSAYTPESVGEPAPSVMLAGEVPGYSWDEARQALRNCGYEVVGRADGSTVLLILGEGGERNATKLRDAREANVPCMDVRAPGRFKTAVRTGVFVGGDPLPEPVKADRSGMSERERNRAVRAWARANGFTVPEKGRIPMNVRHAWKLAHQAETVAA</sequence>
<keyword evidence="4" id="KW-1185">Reference proteome</keyword>
<proteinExistence type="predicted"/>
<dbReference type="RefSeq" id="WP_397613608.1">
    <property type="nucleotide sequence ID" value="NZ_JBIRRB010000007.1"/>
</dbReference>
<reference evidence="3 4" key="1">
    <citation type="submission" date="2024-10" db="EMBL/GenBank/DDBJ databases">
        <title>The Natural Products Discovery Center: Release of the First 8490 Sequenced Strains for Exploring Actinobacteria Biosynthetic Diversity.</title>
        <authorList>
            <person name="Kalkreuter E."/>
            <person name="Kautsar S.A."/>
            <person name="Yang D."/>
            <person name="Bader C.D."/>
            <person name="Teijaro C.N."/>
            <person name="Fluegel L."/>
            <person name="Davis C.M."/>
            <person name="Simpson J.R."/>
            <person name="Lauterbach L."/>
            <person name="Steele A.D."/>
            <person name="Gui C."/>
            <person name="Meng S."/>
            <person name="Li G."/>
            <person name="Viehrig K."/>
            <person name="Ye F."/>
            <person name="Su P."/>
            <person name="Kiefer A.F."/>
            <person name="Nichols A."/>
            <person name="Cepeda A.J."/>
            <person name="Yan W."/>
            <person name="Fan B."/>
            <person name="Jiang Y."/>
            <person name="Adhikari A."/>
            <person name="Zheng C.-J."/>
            <person name="Schuster L."/>
            <person name="Cowan T.M."/>
            <person name="Smanski M.J."/>
            <person name="Chevrette M.G."/>
            <person name="De Carvalho L.P.S."/>
            <person name="Shen B."/>
        </authorList>
    </citation>
    <scope>NUCLEOTIDE SEQUENCE [LARGE SCALE GENOMIC DNA]</scope>
    <source>
        <strain evidence="3 4">NPDC020979</strain>
    </source>
</reference>
<evidence type="ECO:0000256" key="1">
    <source>
        <dbReference type="ARBA" id="ARBA00023125"/>
    </source>
</evidence>
<dbReference type="Pfam" id="PF23359">
    <property type="entry name" value="Lsr2_DNA-bd"/>
    <property type="match status" value="1"/>
</dbReference>
<comment type="caution">
    <text evidence="3">The sequence shown here is derived from an EMBL/GenBank/DDBJ whole genome shotgun (WGS) entry which is preliminary data.</text>
</comment>
<evidence type="ECO:0000313" key="4">
    <source>
        <dbReference type="Proteomes" id="UP001611162"/>
    </source>
</evidence>
<evidence type="ECO:0000313" key="3">
    <source>
        <dbReference type="EMBL" id="MFI0912891.1"/>
    </source>
</evidence>